<dbReference type="EMBL" id="CP027666">
    <property type="protein sequence ID" value="AVO36241.1"/>
    <property type="molecule type" value="Genomic_DNA"/>
</dbReference>
<dbReference type="Proteomes" id="UP000239709">
    <property type="component" value="Chromosome"/>
</dbReference>
<evidence type="ECO:0000256" key="8">
    <source>
        <dbReference type="ARBA" id="ARBA00022840"/>
    </source>
</evidence>
<evidence type="ECO:0000256" key="10">
    <source>
        <dbReference type="ARBA" id="ARBA00023012"/>
    </source>
</evidence>
<gene>
    <name evidence="14" type="ORF">C6570_17065</name>
</gene>
<dbReference type="GO" id="GO:0007234">
    <property type="term" value="P:osmosensory signaling via phosphorelay pathway"/>
    <property type="evidence" value="ECO:0007669"/>
    <property type="project" value="TreeGrafter"/>
</dbReference>
<keyword evidence="4" id="KW-0808">Transferase</keyword>
<keyword evidence="11 12" id="KW-0472">Membrane</keyword>
<dbReference type="SUPFAM" id="SSF55785">
    <property type="entry name" value="PYP-like sensor domain (PAS domain)"/>
    <property type="match status" value="1"/>
</dbReference>
<evidence type="ECO:0000256" key="2">
    <source>
        <dbReference type="ARBA" id="ARBA00004141"/>
    </source>
</evidence>
<dbReference type="Pfam" id="PF00512">
    <property type="entry name" value="HisKA"/>
    <property type="match status" value="1"/>
</dbReference>
<dbReference type="AlphaFoldDB" id="A0A2S0MKG1"/>
<keyword evidence="7 14" id="KW-0418">Kinase</keyword>
<keyword evidence="9 12" id="KW-1133">Transmembrane helix</keyword>
<reference evidence="14 15" key="1">
    <citation type="submission" date="2018-03" db="EMBL/GenBank/DDBJ databases">
        <title>Genome sequencing of Ottowia sp.</title>
        <authorList>
            <person name="Kim S.-J."/>
            <person name="Heo J."/>
            <person name="Kwon S.-W."/>
        </authorList>
    </citation>
    <scope>NUCLEOTIDE SEQUENCE [LARGE SCALE GENOMIC DNA]</scope>
    <source>
        <strain evidence="14 15">KADR8-3</strain>
    </source>
</reference>
<dbReference type="Pfam" id="PF02518">
    <property type="entry name" value="HATPase_c"/>
    <property type="match status" value="1"/>
</dbReference>
<dbReference type="KEGG" id="otk:C6570_17065"/>
<dbReference type="Gene3D" id="1.10.287.130">
    <property type="match status" value="1"/>
</dbReference>
<dbReference type="SMART" id="SM00388">
    <property type="entry name" value="HisKA"/>
    <property type="match status" value="1"/>
</dbReference>
<evidence type="ECO:0000259" key="13">
    <source>
        <dbReference type="PROSITE" id="PS50109"/>
    </source>
</evidence>
<dbReference type="InterPro" id="IPR013767">
    <property type="entry name" value="PAS_fold"/>
</dbReference>
<dbReference type="Gene3D" id="3.30.450.20">
    <property type="entry name" value="PAS domain"/>
    <property type="match status" value="1"/>
</dbReference>
<dbReference type="InterPro" id="IPR005467">
    <property type="entry name" value="His_kinase_dom"/>
</dbReference>
<proteinExistence type="predicted"/>
<dbReference type="InterPro" id="IPR050351">
    <property type="entry name" value="BphY/WalK/GraS-like"/>
</dbReference>
<feature type="transmembrane region" description="Helical" evidence="12">
    <location>
        <begin position="123"/>
        <end position="141"/>
    </location>
</feature>
<dbReference type="CDD" id="cd00130">
    <property type="entry name" value="PAS"/>
    <property type="match status" value="1"/>
</dbReference>
<comment type="catalytic activity">
    <reaction evidence="1">
        <text>ATP + protein L-histidine = ADP + protein N-phospho-L-histidine.</text>
        <dbReference type="EC" id="2.7.13.3"/>
    </reaction>
</comment>
<dbReference type="Gene3D" id="3.30.565.10">
    <property type="entry name" value="Histidine kinase-like ATPase, C-terminal domain"/>
    <property type="match status" value="1"/>
</dbReference>
<keyword evidence="15" id="KW-1185">Reference proteome</keyword>
<dbReference type="PANTHER" id="PTHR42878">
    <property type="entry name" value="TWO-COMPONENT HISTIDINE KINASE"/>
    <property type="match status" value="1"/>
</dbReference>
<dbReference type="GO" id="GO:0000156">
    <property type="term" value="F:phosphorelay response regulator activity"/>
    <property type="evidence" value="ECO:0007669"/>
    <property type="project" value="TreeGrafter"/>
</dbReference>
<keyword evidence="10" id="KW-0902">Two-component regulatory system</keyword>
<evidence type="ECO:0000256" key="7">
    <source>
        <dbReference type="ARBA" id="ARBA00022777"/>
    </source>
</evidence>
<keyword evidence="8" id="KW-0067">ATP-binding</keyword>
<dbReference type="Pfam" id="PF00989">
    <property type="entry name" value="PAS"/>
    <property type="match status" value="1"/>
</dbReference>
<dbReference type="InterPro" id="IPR035965">
    <property type="entry name" value="PAS-like_dom_sf"/>
</dbReference>
<dbReference type="GO" id="GO:0000155">
    <property type="term" value="F:phosphorelay sensor kinase activity"/>
    <property type="evidence" value="ECO:0007669"/>
    <property type="project" value="InterPro"/>
</dbReference>
<dbReference type="InterPro" id="IPR003594">
    <property type="entry name" value="HATPase_dom"/>
</dbReference>
<dbReference type="SUPFAM" id="SSF47384">
    <property type="entry name" value="Homodimeric domain of signal transducing histidine kinase"/>
    <property type="match status" value="1"/>
</dbReference>
<name>A0A2S0MKG1_9BURK</name>
<evidence type="ECO:0000256" key="3">
    <source>
        <dbReference type="ARBA" id="ARBA00012438"/>
    </source>
</evidence>
<dbReference type="SMART" id="SM00387">
    <property type="entry name" value="HATPase_c"/>
    <property type="match status" value="1"/>
</dbReference>
<dbReference type="SUPFAM" id="SSF55874">
    <property type="entry name" value="ATPase domain of HSP90 chaperone/DNA topoisomerase II/histidine kinase"/>
    <property type="match status" value="1"/>
</dbReference>
<dbReference type="OrthoDB" id="9815750at2"/>
<dbReference type="CDD" id="cd00082">
    <property type="entry name" value="HisKA"/>
    <property type="match status" value="1"/>
</dbReference>
<evidence type="ECO:0000256" key="9">
    <source>
        <dbReference type="ARBA" id="ARBA00022989"/>
    </source>
</evidence>
<feature type="transmembrane region" description="Helical" evidence="12">
    <location>
        <begin position="79"/>
        <end position="96"/>
    </location>
</feature>
<evidence type="ECO:0000313" key="15">
    <source>
        <dbReference type="Proteomes" id="UP000239709"/>
    </source>
</evidence>
<accession>A0A2S0MKG1</accession>
<evidence type="ECO:0000313" key="14">
    <source>
        <dbReference type="EMBL" id="AVO36241.1"/>
    </source>
</evidence>
<organism evidence="14 15">
    <name type="scientific">Ottowia oryzae</name>
    <dbReference type="NCBI Taxonomy" id="2109914"/>
    <lineage>
        <taxon>Bacteria</taxon>
        <taxon>Pseudomonadati</taxon>
        <taxon>Pseudomonadota</taxon>
        <taxon>Betaproteobacteria</taxon>
        <taxon>Burkholderiales</taxon>
        <taxon>Comamonadaceae</taxon>
        <taxon>Ottowia</taxon>
    </lineage>
</organism>
<dbReference type="PANTHER" id="PTHR42878:SF7">
    <property type="entry name" value="SENSOR HISTIDINE KINASE GLRK"/>
    <property type="match status" value="1"/>
</dbReference>
<feature type="transmembrane region" description="Helical" evidence="12">
    <location>
        <begin position="153"/>
        <end position="170"/>
    </location>
</feature>
<feature type="domain" description="Histidine kinase" evidence="13">
    <location>
        <begin position="327"/>
        <end position="546"/>
    </location>
</feature>
<evidence type="ECO:0000256" key="1">
    <source>
        <dbReference type="ARBA" id="ARBA00000085"/>
    </source>
</evidence>
<dbReference type="GO" id="GO:0030295">
    <property type="term" value="F:protein kinase activator activity"/>
    <property type="evidence" value="ECO:0007669"/>
    <property type="project" value="TreeGrafter"/>
</dbReference>
<keyword evidence="5 12" id="KW-0812">Transmembrane</keyword>
<evidence type="ECO:0000256" key="12">
    <source>
        <dbReference type="SAM" id="Phobius"/>
    </source>
</evidence>
<keyword evidence="6" id="KW-0547">Nucleotide-binding</keyword>
<dbReference type="EC" id="2.7.13.3" evidence="3"/>
<evidence type="ECO:0000256" key="4">
    <source>
        <dbReference type="ARBA" id="ARBA00022679"/>
    </source>
</evidence>
<dbReference type="InterPro" id="IPR036890">
    <property type="entry name" value="HATPase_C_sf"/>
</dbReference>
<evidence type="ECO:0000256" key="6">
    <source>
        <dbReference type="ARBA" id="ARBA00022741"/>
    </source>
</evidence>
<feature type="transmembrane region" description="Helical" evidence="12">
    <location>
        <begin position="48"/>
        <end position="67"/>
    </location>
</feature>
<dbReference type="InterPro" id="IPR036097">
    <property type="entry name" value="HisK_dim/P_sf"/>
</dbReference>
<sequence length="560" mass="61005">MGAADGDTELPGFARLWTAFMSARLLIAAAILGLHVAVHFWVRPLPLWILGLCTGYLAMTVLARTLATPQGPGRSFDRQWVYTAGLDLVFFVVLQANQVGSINYVPLVALPVLMSAVMGSRALALGTAALVTLTLLAHSLWNNDIGWAGTGEIAQAGLAGGGMLILALLTNQLSARLAREEVAARRSRIEAHVQSLVNGMVIDAMDDGVLVVDTDYMVRSANPAARLMLGSDREVTPDQFALDDNPAWLQLAHIARQTFEDEPVDAMEVTLHHEDRHSSRLQVRTQRTPTVSDSGRCLCVMFMQDLREMEAQLRTEKLAGMGRMSAAVAHEIRNPLAAISQANALLEEDLTDPALLRLTTMVRQNADRLGHIVEDVLDVVRAQGPADPHAATDTLELDALVHRFCGEWIAQHGAGARVQLHLGMPELPVVFSPEHLRRILVNLLDNAARYATHQAGAIQVSTHPVRHGPAMLMVWSNGPPLEPSVRRHLFEPFFSSESRSSGLGLFICRELCERHGASIGYERTERAQGSVAVDGNEFFLSLRRAPGAFVTTFLDSAPPT</sequence>
<dbReference type="InterPro" id="IPR000014">
    <property type="entry name" value="PAS"/>
</dbReference>
<dbReference type="PROSITE" id="PS50109">
    <property type="entry name" value="HIS_KIN"/>
    <property type="match status" value="1"/>
</dbReference>
<comment type="subcellular location">
    <subcellularLocation>
        <location evidence="2">Membrane</location>
        <topology evidence="2">Multi-pass membrane protein</topology>
    </subcellularLocation>
</comment>
<dbReference type="GO" id="GO:0016020">
    <property type="term" value="C:membrane"/>
    <property type="evidence" value="ECO:0007669"/>
    <property type="project" value="UniProtKB-SubCell"/>
</dbReference>
<evidence type="ECO:0000256" key="5">
    <source>
        <dbReference type="ARBA" id="ARBA00022692"/>
    </source>
</evidence>
<protein>
    <recommendedName>
        <fullName evidence="3">histidine kinase</fullName>
        <ecNumber evidence="3">2.7.13.3</ecNumber>
    </recommendedName>
</protein>
<dbReference type="GO" id="GO:0006355">
    <property type="term" value="P:regulation of DNA-templated transcription"/>
    <property type="evidence" value="ECO:0007669"/>
    <property type="project" value="InterPro"/>
</dbReference>
<dbReference type="GO" id="GO:0005524">
    <property type="term" value="F:ATP binding"/>
    <property type="evidence" value="ECO:0007669"/>
    <property type="project" value="UniProtKB-KW"/>
</dbReference>
<dbReference type="InterPro" id="IPR003661">
    <property type="entry name" value="HisK_dim/P_dom"/>
</dbReference>
<evidence type="ECO:0000256" key="11">
    <source>
        <dbReference type="ARBA" id="ARBA00023136"/>
    </source>
</evidence>